<dbReference type="AlphaFoldDB" id="A0AAD5FCL7"/>
<proteinExistence type="predicted"/>
<feature type="region of interest" description="Disordered" evidence="1">
    <location>
        <begin position="84"/>
        <end position="103"/>
    </location>
</feature>
<organism evidence="3 4">
    <name type="scientific">Silurus asotus</name>
    <name type="common">Amur catfish</name>
    <name type="synonym">Parasilurus asotus</name>
    <dbReference type="NCBI Taxonomy" id="30991"/>
    <lineage>
        <taxon>Eukaryota</taxon>
        <taxon>Metazoa</taxon>
        <taxon>Chordata</taxon>
        <taxon>Craniata</taxon>
        <taxon>Vertebrata</taxon>
        <taxon>Euteleostomi</taxon>
        <taxon>Actinopterygii</taxon>
        <taxon>Neopterygii</taxon>
        <taxon>Teleostei</taxon>
        <taxon>Ostariophysi</taxon>
        <taxon>Siluriformes</taxon>
        <taxon>Siluridae</taxon>
        <taxon>Silurus</taxon>
    </lineage>
</organism>
<dbReference type="InterPro" id="IPR026715">
    <property type="entry name" value="SPATC1"/>
</dbReference>
<feature type="domain" description="Speriolin C-terminal" evidence="2">
    <location>
        <begin position="122"/>
        <end position="189"/>
    </location>
</feature>
<dbReference type="GO" id="GO:0005813">
    <property type="term" value="C:centrosome"/>
    <property type="evidence" value="ECO:0007669"/>
    <property type="project" value="TreeGrafter"/>
</dbReference>
<name>A0AAD5FCL7_SILAS</name>
<dbReference type="Pfam" id="PF15059">
    <property type="entry name" value="Speriolin_C"/>
    <property type="match status" value="2"/>
</dbReference>
<dbReference type="Proteomes" id="UP001205998">
    <property type="component" value="Unassembled WGS sequence"/>
</dbReference>
<evidence type="ECO:0000259" key="2">
    <source>
        <dbReference type="Pfam" id="PF15059"/>
    </source>
</evidence>
<evidence type="ECO:0000256" key="1">
    <source>
        <dbReference type="SAM" id="MobiDB-lite"/>
    </source>
</evidence>
<evidence type="ECO:0000313" key="3">
    <source>
        <dbReference type="EMBL" id="KAI5611876.1"/>
    </source>
</evidence>
<keyword evidence="4" id="KW-1185">Reference proteome</keyword>
<evidence type="ECO:0000313" key="4">
    <source>
        <dbReference type="Proteomes" id="UP001205998"/>
    </source>
</evidence>
<protein>
    <recommendedName>
        <fullName evidence="2">Speriolin C-terminal domain-containing protein</fullName>
    </recommendedName>
</protein>
<comment type="caution">
    <text evidence="3">The sequence shown here is derived from an EMBL/GenBank/DDBJ whole genome shotgun (WGS) entry which is preliminary data.</text>
</comment>
<dbReference type="InterPro" id="IPR029384">
    <property type="entry name" value="Speriolin_C"/>
</dbReference>
<accession>A0AAD5FCL7</accession>
<dbReference type="PANTHER" id="PTHR22192:SF17">
    <property type="entry name" value="SPERIOLIN-LIKE PROTEIN"/>
    <property type="match status" value="1"/>
</dbReference>
<gene>
    <name evidence="3" type="ORF">C0J50_0544</name>
</gene>
<sequence length="293" mass="33510">MMAEHQLNASLMIENAKLRCEVEDLKTLKSVVKENLELRSRLDSFSFTNQTLMEKSKMNAGKKPSFQYGDSVLEESSFRAGLITPHHTSSPLKSTQRRSAHPDTLTSVTFSSCNALEGPERLLGEIAFQLERRILSHVFYKQTRLYGFTVQNLQDKILQVSTHPLTGQVDKSYRSELTERYIDIMDRLATGQVDKSYRSELTERYIDIMDRLATLGYNMSLHPPFSEFIINTYGILKNRPDTHTAQENDYNNLVVLQDVMVETAPSALLKDLLVLLSCLFYLSEKDGKSLILW</sequence>
<feature type="domain" description="Speriolin C-terminal" evidence="2">
    <location>
        <begin position="190"/>
        <end position="293"/>
    </location>
</feature>
<reference evidence="3" key="1">
    <citation type="submission" date="2018-07" db="EMBL/GenBank/DDBJ databases">
        <title>Comparative genomics of catfishes provides insights into carnivory and benthic adaptation.</title>
        <authorList>
            <person name="Zhang Y."/>
            <person name="Wang D."/>
            <person name="Peng Z."/>
            <person name="Zheng S."/>
            <person name="Shao F."/>
            <person name="Tao W."/>
        </authorList>
    </citation>
    <scope>NUCLEOTIDE SEQUENCE</scope>
    <source>
        <strain evidence="3">Chongqing</strain>
    </source>
</reference>
<dbReference type="EMBL" id="MU564352">
    <property type="protein sequence ID" value="KAI5611876.1"/>
    <property type="molecule type" value="Genomic_DNA"/>
</dbReference>
<dbReference type="PANTHER" id="PTHR22192">
    <property type="entry name" value="SPERIOLIN"/>
    <property type="match status" value="1"/>
</dbReference>